<dbReference type="Pfam" id="PF09385">
    <property type="entry name" value="HisK_N"/>
    <property type="match status" value="1"/>
</dbReference>
<keyword evidence="6" id="KW-0418">Kinase</keyword>
<comment type="catalytic activity">
    <reaction evidence="1">
        <text>ATP + protein L-histidine = ADP + protein N-phospho-L-histidine.</text>
        <dbReference type="EC" id="2.7.13.3"/>
    </reaction>
</comment>
<evidence type="ECO:0000256" key="7">
    <source>
        <dbReference type="ARBA" id="ARBA00022840"/>
    </source>
</evidence>
<dbReference type="Gene3D" id="1.10.287.130">
    <property type="match status" value="1"/>
</dbReference>
<dbReference type="EC" id="2.7.13.3" evidence="2"/>
<dbReference type="Proteomes" id="UP000271031">
    <property type="component" value="Unassembled WGS sequence"/>
</dbReference>
<dbReference type="PANTHER" id="PTHR43065">
    <property type="entry name" value="SENSOR HISTIDINE KINASE"/>
    <property type="match status" value="1"/>
</dbReference>
<dbReference type="InterPro" id="IPR005467">
    <property type="entry name" value="His_kinase_dom"/>
</dbReference>
<dbReference type="InterPro" id="IPR018984">
    <property type="entry name" value="Histidine_kinase_N"/>
</dbReference>
<accession>A0A3M8DF64</accession>
<dbReference type="SMART" id="SM00387">
    <property type="entry name" value="HATPase_c"/>
    <property type="match status" value="1"/>
</dbReference>
<keyword evidence="5" id="KW-0547">Nucleotide-binding</keyword>
<evidence type="ECO:0000256" key="1">
    <source>
        <dbReference type="ARBA" id="ARBA00000085"/>
    </source>
</evidence>
<keyword evidence="4" id="KW-0808">Transferase</keyword>
<keyword evidence="11" id="KW-1185">Reference proteome</keyword>
<dbReference type="CDD" id="cd00082">
    <property type="entry name" value="HisKA"/>
    <property type="match status" value="1"/>
</dbReference>
<dbReference type="EMBL" id="RHHQ01000013">
    <property type="protein sequence ID" value="RNB85975.1"/>
    <property type="molecule type" value="Genomic_DNA"/>
</dbReference>
<dbReference type="RefSeq" id="WP_122919387.1">
    <property type="nucleotide sequence ID" value="NZ_RHHQ01000013.1"/>
</dbReference>
<dbReference type="Gene3D" id="1.10.490.70">
    <property type="entry name" value="Histidine kinase N-terminal domain"/>
    <property type="match status" value="1"/>
</dbReference>
<evidence type="ECO:0000256" key="5">
    <source>
        <dbReference type="ARBA" id="ARBA00022741"/>
    </source>
</evidence>
<evidence type="ECO:0000313" key="11">
    <source>
        <dbReference type="Proteomes" id="UP000271031"/>
    </source>
</evidence>
<sequence length="376" mass="43543">MITEEFARFLEESQDCLIREFRKSVILSEWDLSHEAMSQNIVAMLHLVIGYVMDKNTLEDVTQLAHKVAVERIQAKSNIGDFVHNVSLGRQVLFQHIYQNDACVNWGFEPLTKISNCFDHFLTQTVTRYNDLKNTDLEEKQLFIDQTHKERLTILAQMSASFVHEFRNPLTSVMGFTKLLMQEKPDLPYLDIMMNELELLNYRVTQFLLVSKKGHSMQMKGPILLVDLFEETLAFLYPQIVDVNVDIETQIDPGLRMVGYREEIRQVFSNIIINAIDAVLKRNGERMVWIDVKREKEDIVISIANNGQPIPQDLLPVIFEPFVTTKELGTGIGLYICKQMIVRHEGTITCTSDESLTTFTIRFPLPQHETDEEERK</sequence>
<evidence type="ECO:0000256" key="8">
    <source>
        <dbReference type="ARBA" id="ARBA00023012"/>
    </source>
</evidence>
<keyword evidence="7" id="KW-0067">ATP-binding</keyword>
<protein>
    <recommendedName>
        <fullName evidence="2">histidine kinase</fullName>
        <ecNumber evidence="2">2.7.13.3</ecNumber>
    </recommendedName>
</protein>
<dbReference type="OrthoDB" id="9815750at2"/>
<dbReference type="PROSITE" id="PS50109">
    <property type="entry name" value="HIS_KIN"/>
    <property type="match status" value="1"/>
</dbReference>
<name>A0A3M8DF64_9BACL</name>
<dbReference type="GO" id="GO:0000155">
    <property type="term" value="F:phosphorelay sensor kinase activity"/>
    <property type="evidence" value="ECO:0007669"/>
    <property type="project" value="InterPro"/>
</dbReference>
<dbReference type="InterPro" id="IPR036097">
    <property type="entry name" value="HisK_dim/P_sf"/>
</dbReference>
<dbReference type="InterPro" id="IPR003661">
    <property type="entry name" value="HisK_dim/P_dom"/>
</dbReference>
<evidence type="ECO:0000256" key="4">
    <source>
        <dbReference type="ARBA" id="ARBA00022679"/>
    </source>
</evidence>
<keyword evidence="3" id="KW-0597">Phosphoprotein</keyword>
<dbReference type="SUPFAM" id="SSF55874">
    <property type="entry name" value="ATPase domain of HSP90 chaperone/DNA topoisomerase II/histidine kinase"/>
    <property type="match status" value="1"/>
</dbReference>
<evidence type="ECO:0000256" key="3">
    <source>
        <dbReference type="ARBA" id="ARBA00022553"/>
    </source>
</evidence>
<evidence type="ECO:0000256" key="2">
    <source>
        <dbReference type="ARBA" id="ARBA00012438"/>
    </source>
</evidence>
<dbReference type="GO" id="GO:0005524">
    <property type="term" value="F:ATP binding"/>
    <property type="evidence" value="ECO:0007669"/>
    <property type="project" value="UniProtKB-KW"/>
</dbReference>
<dbReference type="Gene3D" id="3.30.565.10">
    <property type="entry name" value="Histidine kinase-like ATPase, C-terminal domain"/>
    <property type="match status" value="1"/>
</dbReference>
<evidence type="ECO:0000256" key="6">
    <source>
        <dbReference type="ARBA" id="ARBA00022777"/>
    </source>
</evidence>
<evidence type="ECO:0000313" key="10">
    <source>
        <dbReference type="EMBL" id="RNB85975.1"/>
    </source>
</evidence>
<dbReference type="InterPro" id="IPR003594">
    <property type="entry name" value="HATPase_dom"/>
</dbReference>
<dbReference type="PANTHER" id="PTHR43065:SF10">
    <property type="entry name" value="PEROXIDE STRESS-ACTIVATED HISTIDINE KINASE MAK3"/>
    <property type="match status" value="1"/>
</dbReference>
<dbReference type="Pfam" id="PF00512">
    <property type="entry name" value="HisKA"/>
    <property type="match status" value="1"/>
</dbReference>
<proteinExistence type="predicted"/>
<gene>
    <name evidence="10" type="ORF">EDM56_18435</name>
</gene>
<keyword evidence="8" id="KW-0902">Two-component regulatory system</keyword>
<comment type="caution">
    <text evidence="10">The sequence shown here is derived from an EMBL/GenBank/DDBJ whole genome shotgun (WGS) entry which is preliminary data.</text>
</comment>
<reference evidence="10 11" key="1">
    <citation type="submission" date="2018-10" db="EMBL/GenBank/DDBJ databases">
        <title>Phylogenomics of Brevibacillus.</title>
        <authorList>
            <person name="Dunlap C."/>
        </authorList>
    </citation>
    <scope>NUCLEOTIDE SEQUENCE [LARGE SCALE GENOMIC DNA]</scope>
    <source>
        <strain evidence="10 11">JCM 15716</strain>
    </source>
</reference>
<dbReference type="InterPro" id="IPR036890">
    <property type="entry name" value="HATPase_C_sf"/>
</dbReference>
<dbReference type="AlphaFoldDB" id="A0A3M8DF64"/>
<dbReference type="SUPFAM" id="SSF47384">
    <property type="entry name" value="Homodimeric domain of signal transducing histidine kinase"/>
    <property type="match status" value="1"/>
</dbReference>
<organism evidence="10 11">
    <name type="scientific">Brevibacillus fluminis</name>
    <dbReference type="NCBI Taxonomy" id="511487"/>
    <lineage>
        <taxon>Bacteria</taxon>
        <taxon>Bacillati</taxon>
        <taxon>Bacillota</taxon>
        <taxon>Bacilli</taxon>
        <taxon>Bacillales</taxon>
        <taxon>Paenibacillaceae</taxon>
        <taxon>Brevibacillus</taxon>
    </lineage>
</organism>
<dbReference type="SMART" id="SM00388">
    <property type="entry name" value="HisKA"/>
    <property type="match status" value="1"/>
</dbReference>
<dbReference type="PRINTS" id="PR00344">
    <property type="entry name" value="BCTRLSENSOR"/>
</dbReference>
<evidence type="ECO:0000259" key="9">
    <source>
        <dbReference type="PROSITE" id="PS50109"/>
    </source>
</evidence>
<dbReference type="Pfam" id="PF02518">
    <property type="entry name" value="HATPase_c"/>
    <property type="match status" value="1"/>
</dbReference>
<feature type="domain" description="Histidine kinase" evidence="9">
    <location>
        <begin position="161"/>
        <end position="367"/>
    </location>
</feature>
<dbReference type="InterPro" id="IPR004358">
    <property type="entry name" value="Sig_transdc_His_kin-like_C"/>
</dbReference>